<dbReference type="InterPro" id="IPR025188">
    <property type="entry name" value="DUF4113"/>
</dbReference>
<gene>
    <name evidence="2" type="ORF">DFP85_12757</name>
</gene>
<dbReference type="AlphaFoldDB" id="A0A4R6ZE52"/>
<proteinExistence type="predicted"/>
<name>A0A4R6ZE52_9GAMM</name>
<organism evidence="2 3">
    <name type="scientific">Halomonas ventosae</name>
    <dbReference type="NCBI Taxonomy" id="229007"/>
    <lineage>
        <taxon>Bacteria</taxon>
        <taxon>Pseudomonadati</taxon>
        <taxon>Pseudomonadota</taxon>
        <taxon>Gammaproteobacteria</taxon>
        <taxon>Oceanospirillales</taxon>
        <taxon>Halomonadaceae</taxon>
        <taxon>Halomonas</taxon>
    </lineage>
</organism>
<dbReference type="EMBL" id="SNZJ01000027">
    <property type="protein sequence ID" value="TDR50295.1"/>
    <property type="molecule type" value="Genomic_DNA"/>
</dbReference>
<evidence type="ECO:0000313" key="3">
    <source>
        <dbReference type="Proteomes" id="UP000295212"/>
    </source>
</evidence>
<dbReference type="Pfam" id="PF13438">
    <property type="entry name" value="DUF4113"/>
    <property type="match status" value="1"/>
</dbReference>
<dbReference type="Proteomes" id="UP000295212">
    <property type="component" value="Unassembled WGS sequence"/>
</dbReference>
<feature type="domain" description="DUF4113" evidence="1">
    <location>
        <begin position="34"/>
        <end position="61"/>
    </location>
</feature>
<sequence length="95" mass="10633">MKAGVMLLDLVNANPQQRSLLDTPQRQAECERSERLMATLDELKEKMGRGTVKLGYAQQERHLAPALGSPHSPLDDELGRVTESCHLTQHKTDLK</sequence>
<protein>
    <submittedName>
        <fullName evidence="2">Uncharacterized protein DUF4113</fullName>
    </submittedName>
</protein>
<evidence type="ECO:0000259" key="1">
    <source>
        <dbReference type="Pfam" id="PF13438"/>
    </source>
</evidence>
<reference evidence="2 3" key="1">
    <citation type="submission" date="2019-03" db="EMBL/GenBank/DDBJ databases">
        <title>Genomic Encyclopedia of Type Strains, Phase III (KMG-III): the genomes of soil and plant-associated and newly described type strains.</title>
        <authorList>
            <person name="Whitman W."/>
        </authorList>
    </citation>
    <scope>NUCLEOTIDE SEQUENCE [LARGE SCALE GENOMIC DNA]</scope>
    <source>
        <strain evidence="2 3">CECT 5797</strain>
    </source>
</reference>
<comment type="caution">
    <text evidence="2">The sequence shown here is derived from an EMBL/GenBank/DDBJ whole genome shotgun (WGS) entry which is preliminary data.</text>
</comment>
<evidence type="ECO:0000313" key="2">
    <source>
        <dbReference type="EMBL" id="TDR50295.1"/>
    </source>
</evidence>
<accession>A0A4R6ZE52</accession>